<dbReference type="PANTHER" id="PTHR47506">
    <property type="entry name" value="TRANSCRIPTIONAL REGULATORY PROTEIN"/>
    <property type="match status" value="1"/>
</dbReference>
<dbReference type="RefSeq" id="WP_119628378.1">
    <property type="nucleotide sequence ID" value="NZ_AP017928.1"/>
</dbReference>
<evidence type="ECO:0000313" key="7">
    <source>
        <dbReference type="Proteomes" id="UP000266313"/>
    </source>
</evidence>
<dbReference type="PROSITE" id="PS50977">
    <property type="entry name" value="HTH_TETR_2"/>
    <property type="match status" value="1"/>
</dbReference>
<dbReference type="InterPro" id="IPR009057">
    <property type="entry name" value="Homeodomain-like_sf"/>
</dbReference>
<dbReference type="Pfam" id="PF00440">
    <property type="entry name" value="TetR_N"/>
    <property type="match status" value="1"/>
</dbReference>
<evidence type="ECO:0000256" key="3">
    <source>
        <dbReference type="ARBA" id="ARBA00023163"/>
    </source>
</evidence>
<dbReference type="Pfam" id="PF16925">
    <property type="entry name" value="TetR_C_13"/>
    <property type="match status" value="1"/>
</dbReference>
<keyword evidence="1" id="KW-0805">Transcription regulation</keyword>
<dbReference type="OrthoDB" id="4541465at2"/>
<keyword evidence="2 4" id="KW-0238">DNA-binding</keyword>
<dbReference type="GO" id="GO:0003677">
    <property type="term" value="F:DNA binding"/>
    <property type="evidence" value="ECO:0007669"/>
    <property type="project" value="UniProtKB-UniRule"/>
</dbReference>
<accession>A0A250KNR8</accession>
<proteinExistence type="predicted"/>
<dbReference type="Proteomes" id="UP000266313">
    <property type="component" value="Chromosome"/>
</dbReference>
<dbReference type="KEGG" id="mmai:sS8_0646"/>
<dbReference type="PANTHER" id="PTHR47506:SF6">
    <property type="entry name" value="HTH-TYPE TRANSCRIPTIONAL REPRESSOR NEMR"/>
    <property type="match status" value="1"/>
</dbReference>
<gene>
    <name evidence="6" type="ORF">sS8_0646</name>
</gene>
<evidence type="ECO:0000256" key="4">
    <source>
        <dbReference type="PROSITE-ProRule" id="PRU00335"/>
    </source>
</evidence>
<dbReference type="InterPro" id="IPR001647">
    <property type="entry name" value="HTH_TetR"/>
</dbReference>
<evidence type="ECO:0000313" key="6">
    <source>
        <dbReference type="EMBL" id="BBA32611.1"/>
    </source>
</evidence>
<feature type="DNA-binding region" description="H-T-H motif" evidence="4">
    <location>
        <begin position="31"/>
        <end position="50"/>
    </location>
</feature>
<evidence type="ECO:0000259" key="5">
    <source>
        <dbReference type="PROSITE" id="PS50977"/>
    </source>
</evidence>
<protein>
    <submittedName>
        <fullName evidence="6">TetR family transcriptional regulator</fullName>
    </submittedName>
</protein>
<dbReference type="AlphaFoldDB" id="A0A250KNR8"/>
<dbReference type="SUPFAM" id="SSF48498">
    <property type="entry name" value="Tetracyclin repressor-like, C-terminal domain"/>
    <property type="match status" value="1"/>
</dbReference>
<reference evidence="6 7" key="1">
    <citation type="submission" date="2016-12" db="EMBL/GenBank/DDBJ databases">
        <title>Genome sequencing of Methylocaldum marinum.</title>
        <authorList>
            <person name="Takeuchi M."/>
            <person name="Kamagata Y."/>
            <person name="Hiraoka S."/>
            <person name="Oshima K."/>
            <person name="Hattori M."/>
            <person name="Iwasaki W."/>
        </authorList>
    </citation>
    <scope>NUCLEOTIDE SEQUENCE [LARGE SCALE GENOMIC DNA]</scope>
    <source>
        <strain evidence="6 7">S8</strain>
    </source>
</reference>
<name>A0A250KNR8_9GAMM</name>
<dbReference type="InterPro" id="IPR011075">
    <property type="entry name" value="TetR_C"/>
</dbReference>
<evidence type="ECO:0000256" key="1">
    <source>
        <dbReference type="ARBA" id="ARBA00023015"/>
    </source>
</evidence>
<dbReference type="Gene3D" id="1.10.357.10">
    <property type="entry name" value="Tetracycline Repressor, domain 2"/>
    <property type="match status" value="1"/>
</dbReference>
<dbReference type="SUPFAM" id="SSF46689">
    <property type="entry name" value="Homeodomain-like"/>
    <property type="match status" value="1"/>
</dbReference>
<keyword evidence="7" id="KW-1185">Reference proteome</keyword>
<dbReference type="EMBL" id="AP017928">
    <property type="protein sequence ID" value="BBA32611.1"/>
    <property type="molecule type" value="Genomic_DNA"/>
</dbReference>
<keyword evidence="3" id="KW-0804">Transcription</keyword>
<sequence>MARIGNKQITRERLLDQGVAMIMEHGYHGTGLQDLLSSVQVPKGSFYNYFASKDEFGAEVVRHYIEPFIRQLGDYLERPELDALSALKRYFRDLIEELERRQFKGGCLLGNLIGEIGDTNETCMSALRDAFHRYRDKYAEGLARGQAEGTIRADLSAESMADLLSDSMQGALLRMKVDRSVRPLETCLGHLLDDYFRPKND</sequence>
<feature type="domain" description="HTH tetR-type" evidence="5">
    <location>
        <begin position="8"/>
        <end position="68"/>
    </location>
</feature>
<evidence type="ECO:0000256" key="2">
    <source>
        <dbReference type="ARBA" id="ARBA00023125"/>
    </source>
</evidence>
<organism evidence="6 7">
    <name type="scientific">Methylocaldum marinum</name>
    <dbReference type="NCBI Taxonomy" id="1432792"/>
    <lineage>
        <taxon>Bacteria</taxon>
        <taxon>Pseudomonadati</taxon>
        <taxon>Pseudomonadota</taxon>
        <taxon>Gammaproteobacteria</taxon>
        <taxon>Methylococcales</taxon>
        <taxon>Methylococcaceae</taxon>
        <taxon>Methylocaldum</taxon>
    </lineage>
</organism>
<dbReference type="InterPro" id="IPR036271">
    <property type="entry name" value="Tet_transcr_reg_TetR-rel_C_sf"/>
</dbReference>